<dbReference type="SUPFAM" id="SSF48498">
    <property type="entry name" value="Tetracyclin repressor-like, C-terminal domain"/>
    <property type="match status" value="1"/>
</dbReference>
<proteinExistence type="predicted"/>
<dbReference type="PROSITE" id="PS01081">
    <property type="entry name" value="HTH_TETR_1"/>
    <property type="match status" value="1"/>
</dbReference>
<feature type="DNA-binding region" description="H-T-H motif" evidence="4">
    <location>
        <begin position="47"/>
        <end position="66"/>
    </location>
</feature>
<dbReference type="SUPFAM" id="SSF46689">
    <property type="entry name" value="Homeodomain-like"/>
    <property type="match status" value="1"/>
</dbReference>
<protein>
    <submittedName>
        <fullName evidence="6">TetR/AcrR family transcriptional regulator</fullName>
    </submittedName>
</protein>
<organism evidence="6 7">
    <name type="scientific">Actinomadura rubrisoli</name>
    <dbReference type="NCBI Taxonomy" id="2530368"/>
    <lineage>
        <taxon>Bacteria</taxon>
        <taxon>Bacillati</taxon>
        <taxon>Actinomycetota</taxon>
        <taxon>Actinomycetes</taxon>
        <taxon>Streptosporangiales</taxon>
        <taxon>Thermomonosporaceae</taxon>
        <taxon>Actinomadura</taxon>
    </lineage>
</organism>
<gene>
    <name evidence="6" type="ORF">E1298_11350</name>
</gene>
<dbReference type="InterPro" id="IPR036271">
    <property type="entry name" value="Tet_transcr_reg_TetR-rel_C_sf"/>
</dbReference>
<name>A0A4V2YY48_9ACTN</name>
<dbReference type="OrthoDB" id="9796019at2"/>
<dbReference type="PROSITE" id="PS50977">
    <property type="entry name" value="HTH_TETR_2"/>
    <property type="match status" value="1"/>
</dbReference>
<keyword evidence="1" id="KW-0805">Transcription regulation</keyword>
<dbReference type="GO" id="GO:0000976">
    <property type="term" value="F:transcription cis-regulatory region binding"/>
    <property type="evidence" value="ECO:0007669"/>
    <property type="project" value="TreeGrafter"/>
</dbReference>
<evidence type="ECO:0000313" key="7">
    <source>
        <dbReference type="Proteomes" id="UP000294513"/>
    </source>
</evidence>
<evidence type="ECO:0000256" key="4">
    <source>
        <dbReference type="PROSITE-ProRule" id="PRU00335"/>
    </source>
</evidence>
<dbReference type="InterPro" id="IPR050109">
    <property type="entry name" value="HTH-type_TetR-like_transc_reg"/>
</dbReference>
<dbReference type="EMBL" id="SMKU01000042">
    <property type="protein sequence ID" value="TDD91837.1"/>
    <property type="molecule type" value="Genomic_DNA"/>
</dbReference>
<keyword evidence="3" id="KW-0804">Transcription</keyword>
<dbReference type="InterPro" id="IPR023772">
    <property type="entry name" value="DNA-bd_HTH_TetR-type_CS"/>
</dbReference>
<evidence type="ECO:0000313" key="6">
    <source>
        <dbReference type="EMBL" id="TDD91837.1"/>
    </source>
</evidence>
<keyword evidence="2 4" id="KW-0238">DNA-binding</keyword>
<dbReference type="GO" id="GO:0003700">
    <property type="term" value="F:DNA-binding transcription factor activity"/>
    <property type="evidence" value="ECO:0007669"/>
    <property type="project" value="TreeGrafter"/>
</dbReference>
<dbReference type="PANTHER" id="PTHR30055:SF148">
    <property type="entry name" value="TETR-FAMILY TRANSCRIPTIONAL REGULATOR"/>
    <property type="match status" value="1"/>
</dbReference>
<dbReference type="PRINTS" id="PR00455">
    <property type="entry name" value="HTHTETR"/>
</dbReference>
<dbReference type="Pfam" id="PF16859">
    <property type="entry name" value="TetR_C_11"/>
    <property type="match status" value="1"/>
</dbReference>
<sequence length="209" mass="22281">MAVRDDSRDGRSGGSPRGAAVLRPELTESIVAAVVEQLASRGYRGLTMDAVARGAGIGKAAIYRRWPSKEAMVIDVISRFAVDALPMPDTGSLAGDMKAFLSDAWDALTRPEVAAIARNLIGEMAYTPELAVMLRTRVSEPRRRNATALLQRAIERGDLPPAVDIDLALDVMAGPLALRTLIIGTPVGPDYLDRLTAMTLAALGAHGRH</sequence>
<dbReference type="PANTHER" id="PTHR30055">
    <property type="entry name" value="HTH-TYPE TRANSCRIPTIONAL REGULATOR RUTR"/>
    <property type="match status" value="1"/>
</dbReference>
<dbReference type="InterPro" id="IPR001647">
    <property type="entry name" value="HTH_TetR"/>
</dbReference>
<dbReference type="RefSeq" id="WP_131892119.1">
    <property type="nucleotide sequence ID" value="NZ_SMKU01000042.1"/>
</dbReference>
<comment type="caution">
    <text evidence="6">The sequence shown here is derived from an EMBL/GenBank/DDBJ whole genome shotgun (WGS) entry which is preliminary data.</text>
</comment>
<evidence type="ECO:0000256" key="3">
    <source>
        <dbReference type="ARBA" id="ARBA00023163"/>
    </source>
</evidence>
<dbReference type="AlphaFoldDB" id="A0A4V2YY48"/>
<accession>A0A4V2YY48</accession>
<keyword evidence="7" id="KW-1185">Reference proteome</keyword>
<dbReference type="InterPro" id="IPR011075">
    <property type="entry name" value="TetR_C"/>
</dbReference>
<dbReference type="Pfam" id="PF00440">
    <property type="entry name" value="TetR_N"/>
    <property type="match status" value="1"/>
</dbReference>
<evidence type="ECO:0000259" key="5">
    <source>
        <dbReference type="PROSITE" id="PS50977"/>
    </source>
</evidence>
<dbReference type="InterPro" id="IPR009057">
    <property type="entry name" value="Homeodomain-like_sf"/>
</dbReference>
<evidence type="ECO:0000256" key="2">
    <source>
        <dbReference type="ARBA" id="ARBA00023125"/>
    </source>
</evidence>
<dbReference type="Gene3D" id="1.10.357.10">
    <property type="entry name" value="Tetracycline Repressor, domain 2"/>
    <property type="match status" value="1"/>
</dbReference>
<reference evidence="6 7" key="1">
    <citation type="submission" date="2019-03" db="EMBL/GenBank/DDBJ databases">
        <title>Draft genome sequences of novel Actinobacteria.</title>
        <authorList>
            <person name="Sahin N."/>
            <person name="Ay H."/>
            <person name="Saygin H."/>
        </authorList>
    </citation>
    <scope>NUCLEOTIDE SEQUENCE [LARGE SCALE GENOMIC DNA]</scope>
    <source>
        <strain evidence="6 7">H3C3</strain>
    </source>
</reference>
<dbReference type="Proteomes" id="UP000294513">
    <property type="component" value="Unassembled WGS sequence"/>
</dbReference>
<evidence type="ECO:0000256" key="1">
    <source>
        <dbReference type="ARBA" id="ARBA00023015"/>
    </source>
</evidence>
<feature type="domain" description="HTH tetR-type" evidence="5">
    <location>
        <begin position="24"/>
        <end position="84"/>
    </location>
</feature>
<dbReference type="Gene3D" id="1.10.10.60">
    <property type="entry name" value="Homeodomain-like"/>
    <property type="match status" value="1"/>
</dbReference>